<evidence type="ECO:0000256" key="2">
    <source>
        <dbReference type="ARBA" id="ARBA00022723"/>
    </source>
</evidence>
<dbReference type="Gene3D" id="3.90.1590.10">
    <property type="entry name" value="glutathione-dependent formaldehyde- activating enzyme (gfa)"/>
    <property type="match status" value="1"/>
</dbReference>
<organism evidence="6 7">
    <name type="scientific">Acinetobacter wuhouensis</name>
    <dbReference type="NCBI Taxonomy" id="1879050"/>
    <lineage>
        <taxon>Bacteria</taxon>
        <taxon>Pseudomonadati</taxon>
        <taxon>Pseudomonadota</taxon>
        <taxon>Gammaproteobacteria</taxon>
        <taxon>Moraxellales</taxon>
        <taxon>Moraxellaceae</taxon>
        <taxon>Acinetobacter</taxon>
    </lineage>
</organism>
<name>A0A3G2T231_9GAMM</name>
<gene>
    <name evidence="6" type="ORF">CDG68_09580</name>
</gene>
<accession>A0A3G2T231</accession>
<dbReference type="Proteomes" id="UP000279962">
    <property type="component" value="Chromosome"/>
</dbReference>
<dbReference type="PANTHER" id="PTHR33337">
    <property type="entry name" value="GFA DOMAIN-CONTAINING PROTEIN"/>
    <property type="match status" value="1"/>
</dbReference>
<dbReference type="InterPro" id="IPR006913">
    <property type="entry name" value="CENP-V/GFA"/>
</dbReference>
<reference evidence="6 7" key="1">
    <citation type="submission" date="2018-10" db="EMBL/GenBank/DDBJ databases">
        <title>The complete genome of Acinetobacter wuhouensis strain WCHAW010062.</title>
        <authorList>
            <person name="Hu Y."/>
            <person name="Long H."/>
            <person name="Feng Y."/>
            <person name="Zong Z."/>
        </authorList>
    </citation>
    <scope>NUCLEOTIDE SEQUENCE [LARGE SCALE GENOMIC DNA]</scope>
    <source>
        <strain evidence="6 7">WCHAW010062</strain>
    </source>
</reference>
<dbReference type="SUPFAM" id="SSF51316">
    <property type="entry name" value="Mss4-like"/>
    <property type="match status" value="1"/>
</dbReference>
<dbReference type="GO" id="GO:0016846">
    <property type="term" value="F:carbon-sulfur lyase activity"/>
    <property type="evidence" value="ECO:0007669"/>
    <property type="project" value="InterPro"/>
</dbReference>
<dbReference type="InterPro" id="IPR011057">
    <property type="entry name" value="Mss4-like_sf"/>
</dbReference>
<evidence type="ECO:0000256" key="3">
    <source>
        <dbReference type="ARBA" id="ARBA00022833"/>
    </source>
</evidence>
<dbReference type="PROSITE" id="PS51891">
    <property type="entry name" value="CENP_V_GFA"/>
    <property type="match status" value="1"/>
</dbReference>
<evidence type="ECO:0000259" key="5">
    <source>
        <dbReference type="PROSITE" id="PS51891"/>
    </source>
</evidence>
<dbReference type="RefSeq" id="WP_087553464.1">
    <property type="nucleotide sequence ID" value="NZ_CP033133.1"/>
</dbReference>
<dbReference type="EMBL" id="CP033133">
    <property type="protein sequence ID" value="AYO53867.1"/>
    <property type="molecule type" value="Genomic_DNA"/>
</dbReference>
<feature type="domain" description="CENP-V/GFA" evidence="5">
    <location>
        <begin position="2"/>
        <end position="119"/>
    </location>
</feature>
<sequence>MYTASCLCGGIQLKINTEIPHVFICHCQQCQKAQGSAFVAIAPIETKNVEIVKGQELCSEYYATANKKRVFCKCCGSPLFSARLDLPDVIRLRLGIINEPLKAEIASHAFTDDKAAWFEILDDHVKFKEAICE</sequence>
<dbReference type="AlphaFoldDB" id="A0A3G2T231"/>
<dbReference type="PANTHER" id="PTHR33337:SF40">
    <property type="entry name" value="CENP-V_GFA DOMAIN-CONTAINING PROTEIN-RELATED"/>
    <property type="match status" value="1"/>
</dbReference>
<evidence type="ECO:0000256" key="4">
    <source>
        <dbReference type="ARBA" id="ARBA00023239"/>
    </source>
</evidence>
<dbReference type="GO" id="GO:0046872">
    <property type="term" value="F:metal ion binding"/>
    <property type="evidence" value="ECO:0007669"/>
    <property type="project" value="UniProtKB-KW"/>
</dbReference>
<comment type="similarity">
    <text evidence="1">Belongs to the Gfa family.</text>
</comment>
<proteinExistence type="inferred from homology"/>
<keyword evidence="3" id="KW-0862">Zinc</keyword>
<keyword evidence="4" id="KW-0456">Lyase</keyword>
<evidence type="ECO:0000256" key="1">
    <source>
        <dbReference type="ARBA" id="ARBA00005495"/>
    </source>
</evidence>
<evidence type="ECO:0000313" key="7">
    <source>
        <dbReference type="Proteomes" id="UP000279962"/>
    </source>
</evidence>
<protein>
    <submittedName>
        <fullName evidence="6">GFA family protein</fullName>
    </submittedName>
</protein>
<evidence type="ECO:0000313" key="6">
    <source>
        <dbReference type="EMBL" id="AYO53867.1"/>
    </source>
</evidence>
<dbReference type="Pfam" id="PF04828">
    <property type="entry name" value="GFA"/>
    <property type="match status" value="1"/>
</dbReference>
<keyword evidence="2" id="KW-0479">Metal-binding</keyword>